<evidence type="ECO:0000259" key="8">
    <source>
        <dbReference type="Pfam" id="PF09335"/>
    </source>
</evidence>
<comment type="caution">
    <text evidence="9">The sequence shown here is derived from an EMBL/GenBank/DDBJ whole genome shotgun (WGS) entry which is preliminary data.</text>
</comment>
<gene>
    <name evidence="9" type="ORF">AAA081_02670</name>
</gene>
<feature type="transmembrane region" description="Helical" evidence="7">
    <location>
        <begin position="138"/>
        <end position="160"/>
    </location>
</feature>
<dbReference type="PANTHER" id="PTHR42709">
    <property type="entry name" value="ALKALINE PHOSPHATASE LIKE PROTEIN"/>
    <property type="match status" value="1"/>
</dbReference>
<evidence type="ECO:0000313" key="9">
    <source>
        <dbReference type="EMBL" id="MEQ3353207.1"/>
    </source>
</evidence>
<dbReference type="InterPro" id="IPR051311">
    <property type="entry name" value="DedA_domain"/>
</dbReference>
<evidence type="ECO:0000313" key="10">
    <source>
        <dbReference type="Proteomes" id="UP001481872"/>
    </source>
</evidence>
<evidence type="ECO:0000256" key="5">
    <source>
        <dbReference type="ARBA" id="ARBA00022989"/>
    </source>
</evidence>
<comment type="similarity">
    <text evidence="2">Belongs to the DedA family.</text>
</comment>
<dbReference type="InterPro" id="IPR032816">
    <property type="entry name" value="VTT_dom"/>
</dbReference>
<feature type="transmembrane region" description="Helical" evidence="7">
    <location>
        <begin position="12"/>
        <end position="30"/>
    </location>
</feature>
<reference evidence="9 10" key="1">
    <citation type="submission" date="2024-04" db="EMBL/GenBank/DDBJ databases">
        <title>Human intestinal bacterial collection.</title>
        <authorList>
            <person name="Pauvert C."/>
            <person name="Hitch T.C.A."/>
            <person name="Clavel T."/>
        </authorList>
    </citation>
    <scope>NUCLEOTIDE SEQUENCE [LARGE SCALE GENOMIC DNA]</scope>
    <source>
        <strain evidence="9 10">CLA-SR-H026</strain>
    </source>
</reference>
<keyword evidence="3" id="KW-1003">Cell membrane</keyword>
<evidence type="ECO:0000256" key="1">
    <source>
        <dbReference type="ARBA" id="ARBA00004651"/>
    </source>
</evidence>
<evidence type="ECO:0000256" key="6">
    <source>
        <dbReference type="ARBA" id="ARBA00023136"/>
    </source>
</evidence>
<sequence length="203" mass="22238">MESVITSAITDYGYLAVFALIFIENVFPPIPSEVILLLGGFFVGRGNLAFLPTTLAATAGSLLGAYILYGIGRMVPTVKIYDSAENGWMGRLGFKKKEIMGVVNTFEHKGKILVLVGRCVPVVRSLISIPAGMVSMRLSVFSLLTAAGSFVWNCVLTFLGYKTGENWHVILTYLDYYKDAIVALLAVLAVGYLIWHFKQKDAE</sequence>
<accession>A0ABV1J5W7</accession>
<feature type="transmembrane region" description="Helical" evidence="7">
    <location>
        <begin position="180"/>
        <end position="197"/>
    </location>
</feature>
<name>A0ABV1J5W7_9FIRM</name>
<feature type="domain" description="VTT" evidence="8">
    <location>
        <begin position="30"/>
        <end position="161"/>
    </location>
</feature>
<dbReference type="EMBL" id="JBBNPS010000004">
    <property type="protein sequence ID" value="MEQ3353207.1"/>
    <property type="molecule type" value="Genomic_DNA"/>
</dbReference>
<evidence type="ECO:0000256" key="7">
    <source>
        <dbReference type="SAM" id="Phobius"/>
    </source>
</evidence>
<dbReference type="Proteomes" id="UP001481872">
    <property type="component" value="Unassembled WGS sequence"/>
</dbReference>
<proteinExistence type="inferred from homology"/>
<evidence type="ECO:0000256" key="3">
    <source>
        <dbReference type="ARBA" id="ARBA00022475"/>
    </source>
</evidence>
<keyword evidence="10" id="KW-1185">Reference proteome</keyword>
<keyword evidence="6 7" id="KW-0472">Membrane</keyword>
<organism evidence="9 10">
    <name type="scientific">Aedoeadaptatus acetigenes</name>
    <dbReference type="NCBI Taxonomy" id="2981723"/>
    <lineage>
        <taxon>Bacteria</taxon>
        <taxon>Bacillati</taxon>
        <taxon>Bacillota</taxon>
        <taxon>Tissierellia</taxon>
        <taxon>Tissierellales</taxon>
        <taxon>Peptoniphilaceae</taxon>
        <taxon>Aedoeadaptatus</taxon>
    </lineage>
</organism>
<dbReference type="Pfam" id="PF09335">
    <property type="entry name" value="VTT_dom"/>
    <property type="match status" value="1"/>
</dbReference>
<evidence type="ECO:0000256" key="2">
    <source>
        <dbReference type="ARBA" id="ARBA00010792"/>
    </source>
</evidence>
<evidence type="ECO:0000256" key="4">
    <source>
        <dbReference type="ARBA" id="ARBA00022692"/>
    </source>
</evidence>
<dbReference type="RefSeq" id="WP_349053595.1">
    <property type="nucleotide sequence ID" value="NZ_JBBNPS010000004.1"/>
</dbReference>
<feature type="transmembrane region" description="Helical" evidence="7">
    <location>
        <begin position="50"/>
        <end position="69"/>
    </location>
</feature>
<dbReference type="PANTHER" id="PTHR42709:SF6">
    <property type="entry name" value="UNDECAPRENYL PHOSPHATE TRANSPORTER A"/>
    <property type="match status" value="1"/>
</dbReference>
<keyword evidence="5 7" id="KW-1133">Transmembrane helix</keyword>
<protein>
    <submittedName>
        <fullName evidence="9">DedA family protein</fullName>
    </submittedName>
</protein>
<comment type="subcellular location">
    <subcellularLocation>
        <location evidence="1">Cell membrane</location>
        <topology evidence="1">Multi-pass membrane protein</topology>
    </subcellularLocation>
</comment>
<keyword evidence="4 7" id="KW-0812">Transmembrane</keyword>